<dbReference type="InterPro" id="IPR045051">
    <property type="entry name" value="SBT"/>
</dbReference>
<evidence type="ECO:0000259" key="4">
    <source>
        <dbReference type="Pfam" id="PF17766"/>
    </source>
</evidence>
<evidence type="ECO:0000313" key="5">
    <source>
        <dbReference type="EMBL" id="PQM42078.1"/>
    </source>
</evidence>
<keyword evidence="6" id="KW-1185">Reference proteome</keyword>
<keyword evidence="5" id="KW-0645">Protease</keyword>
<dbReference type="EMBL" id="PJQY01002874">
    <property type="protein sequence ID" value="PQM42078.1"/>
    <property type="molecule type" value="Genomic_DNA"/>
</dbReference>
<evidence type="ECO:0000313" key="6">
    <source>
        <dbReference type="Proteomes" id="UP000250321"/>
    </source>
</evidence>
<gene>
    <name evidence="5" type="ORF">Pyn_02644</name>
</gene>
<dbReference type="GO" id="GO:0005576">
    <property type="term" value="C:extracellular region"/>
    <property type="evidence" value="ECO:0007669"/>
    <property type="project" value="UniProtKB-SubCell"/>
</dbReference>
<dbReference type="Gene3D" id="2.60.40.2310">
    <property type="match status" value="1"/>
</dbReference>
<dbReference type="AlphaFoldDB" id="A0A314UYV1"/>
<dbReference type="Pfam" id="PF17766">
    <property type="entry name" value="fn3_6"/>
    <property type="match status" value="1"/>
</dbReference>
<dbReference type="OrthoDB" id="206201at2759"/>
<dbReference type="PANTHER" id="PTHR10795">
    <property type="entry name" value="PROPROTEIN CONVERTASE SUBTILISIN/KEXIN"/>
    <property type="match status" value="1"/>
</dbReference>
<proteinExistence type="inferred from homology"/>
<comment type="similarity">
    <text evidence="2">Belongs to the peptidase S8 family.</text>
</comment>
<accession>A0A314UYV1</accession>
<name>A0A314UYV1_PRUYE</name>
<dbReference type="InterPro" id="IPR041469">
    <property type="entry name" value="Subtilisin-like_FN3"/>
</dbReference>
<feature type="domain" description="Subtilisin-like protease fibronectin type-III" evidence="4">
    <location>
        <begin position="52"/>
        <end position="150"/>
    </location>
</feature>
<comment type="caution">
    <text evidence="5">The sequence shown here is derived from an EMBL/GenBank/DDBJ whole genome shotgun (WGS) entry which is preliminary data.</text>
</comment>
<evidence type="ECO:0000256" key="2">
    <source>
        <dbReference type="ARBA" id="ARBA00011073"/>
    </source>
</evidence>
<dbReference type="Proteomes" id="UP000250321">
    <property type="component" value="Unassembled WGS sequence"/>
</dbReference>
<keyword evidence="5" id="KW-0378">Hydrolase</keyword>
<comment type="subcellular location">
    <subcellularLocation>
        <location evidence="1">Secreted</location>
    </subcellularLocation>
</comment>
<keyword evidence="3" id="KW-0732">Signal</keyword>
<dbReference type="STRING" id="2094558.A0A314UYV1"/>
<evidence type="ECO:0000256" key="3">
    <source>
        <dbReference type="ARBA" id="ARBA00022729"/>
    </source>
</evidence>
<dbReference type="GO" id="GO:0006508">
    <property type="term" value="P:proteolysis"/>
    <property type="evidence" value="ECO:0007669"/>
    <property type="project" value="UniProtKB-KW"/>
</dbReference>
<evidence type="ECO:0000256" key="1">
    <source>
        <dbReference type="ARBA" id="ARBA00004613"/>
    </source>
</evidence>
<reference evidence="5 6" key="1">
    <citation type="submission" date="2018-02" db="EMBL/GenBank/DDBJ databases">
        <title>Draft genome of wild Prunus yedoensis var. nudiflora.</title>
        <authorList>
            <person name="Baek S."/>
            <person name="Kim J.-H."/>
            <person name="Choi K."/>
            <person name="Kim G.-B."/>
            <person name="Cho A."/>
            <person name="Jang H."/>
            <person name="Shin C.-H."/>
            <person name="Yu H.-J."/>
            <person name="Mun J.-H."/>
        </authorList>
    </citation>
    <scope>NUCLEOTIDE SEQUENCE [LARGE SCALE GENOMIC DNA]</scope>
    <source>
        <strain evidence="6">cv. Jeju island</strain>
        <tissue evidence="5">Leaf</tissue>
    </source>
</reference>
<sequence>MPGRKLRTLELGKSQLLLFMEQGMLIPTELLILGKPTGSDICTRNSLASPGDLNYPSFSVVLSSDQGLVKYKRIATNVRGDVDAVYEVTVNAPAGVEISVEPRKLVFSAENQTQSYEVTFKRGVGYDSGERYGSIEWTDGRHLVRSPVAVRWSSASSLASM</sequence>
<organism evidence="5 6">
    <name type="scientific">Prunus yedoensis var. nudiflora</name>
    <dbReference type="NCBI Taxonomy" id="2094558"/>
    <lineage>
        <taxon>Eukaryota</taxon>
        <taxon>Viridiplantae</taxon>
        <taxon>Streptophyta</taxon>
        <taxon>Embryophyta</taxon>
        <taxon>Tracheophyta</taxon>
        <taxon>Spermatophyta</taxon>
        <taxon>Magnoliopsida</taxon>
        <taxon>eudicotyledons</taxon>
        <taxon>Gunneridae</taxon>
        <taxon>Pentapetalae</taxon>
        <taxon>rosids</taxon>
        <taxon>fabids</taxon>
        <taxon>Rosales</taxon>
        <taxon>Rosaceae</taxon>
        <taxon>Amygdaloideae</taxon>
        <taxon>Amygdaleae</taxon>
        <taxon>Prunus</taxon>
    </lineage>
</organism>
<dbReference type="GO" id="GO:0008233">
    <property type="term" value="F:peptidase activity"/>
    <property type="evidence" value="ECO:0007669"/>
    <property type="project" value="UniProtKB-KW"/>
</dbReference>
<protein>
    <submittedName>
        <fullName evidence="5">Subtilisin-like protease SBT1.4</fullName>
    </submittedName>
</protein>